<name>Q2PY79_9BACT</name>
<reference evidence="2" key="1">
    <citation type="journal article" date="2006" name="Appl. Environ. Microbiol.">
        <title>Comparative genomics of DNA fragments from six Antarctic marine planktonic bacteria.</title>
        <authorList>
            <person name="Grzymski J.J."/>
            <person name="Carter B.J."/>
            <person name="DeLong E.F."/>
            <person name="Feldman R.A."/>
            <person name="Ghadiri A."/>
            <person name="Murray A.E."/>
        </authorList>
    </citation>
    <scope>NUCLEOTIDE SEQUENCE</scope>
</reference>
<dbReference type="InterPro" id="IPR029058">
    <property type="entry name" value="AB_hydrolase_fold"/>
</dbReference>
<dbReference type="Gene3D" id="3.40.50.1820">
    <property type="entry name" value="alpha/beta hydrolase"/>
    <property type="match status" value="1"/>
</dbReference>
<keyword evidence="2" id="KW-0378">Hydrolase</keyword>
<dbReference type="InterPro" id="IPR000073">
    <property type="entry name" value="AB_hydrolase_1"/>
</dbReference>
<dbReference type="SUPFAM" id="SSF53474">
    <property type="entry name" value="alpha/beta-Hydrolases"/>
    <property type="match status" value="1"/>
</dbReference>
<dbReference type="PRINTS" id="PR00111">
    <property type="entry name" value="ABHYDROLASE"/>
</dbReference>
<dbReference type="GO" id="GO:0016787">
    <property type="term" value="F:hydrolase activity"/>
    <property type="evidence" value="ECO:0007669"/>
    <property type="project" value="UniProtKB-KW"/>
</dbReference>
<evidence type="ECO:0000313" key="2">
    <source>
        <dbReference type="EMBL" id="ABC25348.1"/>
    </source>
</evidence>
<accession>Q2PY79</accession>
<dbReference type="PANTHER" id="PTHR43798:SF33">
    <property type="entry name" value="HYDROLASE, PUTATIVE (AFU_ORTHOLOGUE AFUA_2G14860)-RELATED"/>
    <property type="match status" value="1"/>
</dbReference>
<dbReference type="AlphaFoldDB" id="Q2PY79"/>
<dbReference type="EMBL" id="DQ295240">
    <property type="protein sequence ID" value="ABC25348.1"/>
    <property type="molecule type" value="Genomic_DNA"/>
</dbReference>
<feature type="domain" description="AB hydrolase-1" evidence="1">
    <location>
        <begin position="20"/>
        <end position="216"/>
    </location>
</feature>
<protein>
    <submittedName>
        <fullName evidence="2">2,6-dioxo-6-phenylhexa-3-enoate hydrolase, putative</fullName>
    </submittedName>
</protein>
<evidence type="ECO:0000259" key="1">
    <source>
        <dbReference type="Pfam" id="PF12697"/>
    </source>
</evidence>
<organism evidence="2">
    <name type="scientific">uncultured marine bacterium Ant29B7</name>
    <dbReference type="NCBI Taxonomy" id="360426"/>
    <lineage>
        <taxon>Bacteria</taxon>
        <taxon>environmental samples</taxon>
    </lineage>
</organism>
<sequence>MMGNLSNFGDQIQFFADNGYEVNMPKLPLYSLPIHQSTVKHLTLFLKEFVDHRGLNQVVLIGNSLGGHIALMYQALFPKSTLGIVLAGSSGLYESAMGGSFPRRGDREYIAEKVRDVFEVKSVATEELIDLVFETVGNRVKALKTLSISKSAIRHNMTDELKSLKAEACIIWGRQDAVTPPDVAKKFHDLLPNSELHWIDKCGHAAMMEHPDTFNDILLTWLNKLHKQD</sequence>
<dbReference type="Pfam" id="PF12697">
    <property type="entry name" value="Abhydrolase_6"/>
    <property type="match status" value="1"/>
</dbReference>
<dbReference type="PANTHER" id="PTHR43798">
    <property type="entry name" value="MONOACYLGLYCEROL LIPASE"/>
    <property type="match status" value="1"/>
</dbReference>
<dbReference type="GO" id="GO:0016020">
    <property type="term" value="C:membrane"/>
    <property type="evidence" value="ECO:0007669"/>
    <property type="project" value="TreeGrafter"/>
</dbReference>
<dbReference type="InterPro" id="IPR050266">
    <property type="entry name" value="AB_hydrolase_sf"/>
</dbReference>
<proteinExistence type="predicted"/>